<evidence type="ECO:0000313" key="2">
    <source>
        <dbReference type="EMBL" id="MBV0903010.1"/>
    </source>
</evidence>
<reference evidence="2" key="1">
    <citation type="submission" date="2021-06" db="EMBL/GenBank/DDBJ databases">
        <title>New haloarchaea isolates fom saline soil.</title>
        <authorList>
            <person name="Duran-Viseras A."/>
            <person name="Sanchez-Porro C.S."/>
            <person name="Ventosa A."/>
        </authorList>
    </citation>
    <scope>NUCLEOTIDE SEQUENCE</scope>
    <source>
        <strain evidence="2">JCM 18369</strain>
    </source>
</reference>
<sequence>MFGIESLGPSLQAAVLVGVVLVEAVVLYVGYGGLEAVFGPSLKRVLQGRCALADVVFRRCPTAENGGGNR</sequence>
<evidence type="ECO:0000256" key="1">
    <source>
        <dbReference type="SAM" id="Phobius"/>
    </source>
</evidence>
<evidence type="ECO:0000313" key="3">
    <source>
        <dbReference type="Proteomes" id="UP001166304"/>
    </source>
</evidence>
<organism evidence="2 3">
    <name type="scientific">Haloarcula salina</name>
    <dbReference type="NCBI Taxonomy" id="1429914"/>
    <lineage>
        <taxon>Archaea</taxon>
        <taxon>Methanobacteriati</taxon>
        <taxon>Methanobacteriota</taxon>
        <taxon>Stenosarchaea group</taxon>
        <taxon>Halobacteria</taxon>
        <taxon>Halobacteriales</taxon>
        <taxon>Haloarculaceae</taxon>
        <taxon>Haloarcula</taxon>
    </lineage>
</organism>
<feature type="transmembrane region" description="Helical" evidence="1">
    <location>
        <begin position="12"/>
        <end position="34"/>
    </location>
</feature>
<keyword evidence="1" id="KW-0812">Transmembrane</keyword>
<gene>
    <name evidence="2" type="ORF">KTS37_14540</name>
</gene>
<accession>A0AA41KCZ6</accession>
<name>A0AA41KCZ6_9EURY</name>
<protein>
    <submittedName>
        <fullName evidence="2">Uncharacterized protein</fullName>
    </submittedName>
</protein>
<proteinExistence type="predicted"/>
<keyword evidence="1" id="KW-0472">Membrane</keyword>
<dbReference type="InterPro" id="IPR055934">
    <property type="entry name" value="DUF7512"/>
</dbReference>
<dbReference type="Pfam" id="PF24352">
    <property type="entry name" value="DUF7512"/>
    <property type="match status" value="1"/>
</dbReference>
<keyword evidence="1" id="KW-1133">Transmembrane helix</keyword>
<dbReference type="AlphaFoldDB" id="A0AA41KCZ6"/>
<dbReference type="Proteomes" id="UP001166304">
    <property type="component" value="Unassembled WGS sequence"/>
</dbReference>
<dbReference type="RefSeq" id="WP_162415122.1">
    <property type="nucleotide sequence ID" value="NZ_JAHQXE010000004.1"/>
</dbReference>
<dbReference type="EMBL" id="JAHQXE010000004">
    <property type="protein sequence ID" value="MBV0903010.1"/>
    <property type="molecule type" value="Genomic_DNA"/>
</dbReference>
<keyword evidence="3" id="KW-1185">Reference proteome</keyword>
<comment type="caution">
    <text evidence="2">The sequence shown here is derived from an EMBL/GenBank/DDBJ whole genome shotgun (WGS) entry which is preliminary data.</text>
</comment>